<dbReference type="FunFam" id="3.90.226.10:FF:000009">
    <property type="entry name" value="Carnitinyl-CoA dehydratase"/>
    <property type="match status" value="1"/>
</dbReference>
<sequence length="258" mass="27632">MDVELIQLNVEDRWATITINRPDVRNALNAQVLEEMETALDDVDRRDDVDGVIFTGAGEKAFAAGADITQLRDKEALDALSPGMQDVYDKLADYEKPTIAMINGVAAGGGCELALACDIRVASAKAKIGLPELNLGIIPGAGGTQRLSRLVGKGKAVEMILRGKLIAADEAHRIGLVNDVAEPEALEEKVREITADISAKGPLAVRLAKMVVTRGADSDLKTAEMLEKLAQAVAFQSDDKYEGTSAFLEKRQANFQGK</sequence>
<dbReference type="PANTHER" id="PTHR11941">
    <property type="entry name" value="ENOYL-COA HYDRATASE-RELATED"/>
    <property type="match status" value="1"/>
</dbReference>
<dbReference type="InterPro" id="IPR001753">
    <property type="entry name" value="Enoyl-CoA_hydra/iso"/>
</dbReference>
<dbReference type="AlphaFoldDB" id="A0A345BW18"/>
<dbReference type="Pfam" id="PF00378">
    <property type="entry name" value="ECH_1"/>
    <property type="match status" value="1"/>
</dbReference>
<proteinExistence type="inferred from homology"/>
<dbReference type="Gene3D" id="1.10.12.10">
    <property type="entry name" value="Lyase 2-enoyl-coa Hydratase, Chain A, domain 2"/>
    <property type="match status" value="1"/>
</dbReference>
<name>A0A345BW18_9BACI</name>
<evidence type="ECO:0000256" key="3">
    <source>
        <dbReference type="RuleBase" id="RU003707"/>
    </source>
</evidence>
<evidence type="ECO:0000313" key="4">
    <source>
        <dbReference type="EMBL" id="AXF55149.1"/>
    </source>
</evidence>
<dbReference type="GO" id="GO:0016836">
    <property type="term" value="F:hydro-lyase activity"/>
    <property type="evidence" value="ECO:0007669"/>
    <property type="project" value="UniProtKB-ARBA"/>
</dbReference>
<accession>A0A345BW18</accession>
<protein>
    <submittedName>
        <fullName evidence="4">Enoyl-CoA hydratase/isomerase family protein</fullName>
    </submittedName>
</protein>
<dbReference type="InterPro" id="IPR018376">
    <property type="entry name" value="Enoyl-CoA_hyd/isom_CS"/>
</dbReference>
<comment type="similarity">
    <text evidence="1 3">Belongs to the enoyl-CoA hydratase/isomerase family.</text>
</comment>
<dbReference type="GO" id="GO:0016853">
    <property type="term" value="F:isomerase activity"/>
    <property type="evidence" value="ECO:0007669"/>
    <property type="project" value="UniProtKB-KW"/>
</dbReference>
<dbReference type="PROSITE" id="PS00166">
    <property type="entry name" value="ENOYL_COA_HYDRATASE"/>
    <property type="match status" value="1"/>
</dbReference>
<evidence type="ECO:0000256" key="2">
    <source>
        <dbReference type="ARBA" id="ARBA00023239"/>
    </source>
</evidence>
<dbReference type="OrthoDB" id="9775794at2"/>
<dbReference type="Proteomes" id="UP000252100">
    <property type="component" value="Chromosome"/>
</dbReference>
<reference evidence="4 5" key="1">
    <citation type="journal article" date="2018" name="J. Microbiol.">
        <title>Salicibibacter kimchii gen. nov., sp. nov., a moderately halophilic and alkalitolerant bacterium in the family Bacillaceae, isolated from kimchi.</title>
        <authorList>
            <person name="Jang J.Y."/>
            <person name="Oh Y.J."/>
            <person name="Lim S.K."/>
            <person name="Park H.K."/>
            <person name="Lee C."/>
            <person name="Kim J.Y."/>
            <person name="Lee M.A."/>
            <person name="Choi H.J."/>
        </authorList>
    </citation>
    <scope>NUCLEOTIDE SEQUENCE [LARGE SCALE GENOMIC DNA]</scope>
    <source>
        <strain evidence="4 5">NKC1-1</strain>
    </source>
</reference>
<dbReference type="EMBL" id="CP031092">
    <property type="protein sequence ID" value="AXF55149.1"/>
    <property type="molecule type" value="Genomic_DNA"/>
</dbReference>
<keyword evidence="5" id="KW-1185">Reference proteome</keyword>
<dbReference type="FunFam" id="1.10.12.10:FF:000001">
    <property type="entry name" value="Probable enoyl-CoA hydratase, mitochondrial"/>
    <property type="match status" value="1"/>
</dbReference>
<dbReference type="CDD" id="cd06558">
    <property type="entry name" value="crotonase-like"/>
    <property type="match status" value="1"/>
</dbReference>
<organism evidence="4 5">
    <name type="scientific">Salicibibacter kimchii</name>
    <dbReference type="NCBI Taxonomy" id="2099786"/>
    <lineage>
        <taxon>Bacteria</taxon>
        <taxon>Bacillati</taxon>
        <taxon>Bacillota</taxon>
        <taxon>Bacilli</taxon>
        <taxon>Bacillales</taxon>
        <taxon>Bacillaceae</taxon>
        <taxon>Salicibibacter</taxon>
    </lineage>
</organism>
<evidence type="ECO:0000256" key="1">
    <source>
        <dbReference type="ARBA" id="ARBA00005254"/>
    </source>
</evidence>
<dbReference type="InterPro" id="IPR014748">
    <property type="entry name" value="Enoyl-CoA_hydra_C"/>
</dbReference>
<dbReference type="SUPFAM" id="SSF52096">
    <property type="entry name" value="ClpP/crotonase"/>
    <property type="match status" value="1"/>
</dbReference>
<dbReference type="InterPro" id="IPR029045">
    <property type="entry name" value="ClpP/crotonase-like_dom_sf"/>
</dbReference>
<dbReference type="Gene3D" id="3.90.226.10">
    <property type="entry name" value="2-enoyl-CoA Hydratase, Chain A, domain 1"/>
    <property type="match status" value="1"/>
</dbReference>
<dbReference type="RefSeq" id="WP_114370883.1">
    <property type="nucleotide sequence ID" value="NZ_CP031092.1"/>
</dbReference>
<keyword evidence="4" id="KW-0413">Isomerase</keyword>
<gene>
    <name evidence="4" type="ORF">DT065_03360</name>
</gene>
<keyword evidence="2" id="KW-0456">Lyase</keyword>
<dbReference type="KEGG" id="rue:DT065_03360"/>
<dbReference type="PANTHER" id="PTHR11941:SF54">
    <property type="entry name" value="ENOYL-COA HYDRATASE, MITOCHONDRIAL"/>
    <property type="match status" value="1"/>
</dbReference>
<dbReference type="GO" id="GO:0006635">
    <property type="term" value="P:fatty acid beta-oxidation"/>
    <property type="evidence" value="ECO:0007669"/>
    <property type="project" value="TreeGrafter"/>
</dbReference>
<evidence type="ECO:0000313" key="5">
    <source>
        <dbReference type="Proteomes" id="UP000252100"/>
    </source>
</evidence>